<evidence type="ECO:0000313" key="2">
    <source>
        <dbReference type="Proteomes" id="UP001231109"/>
    </source>
</evidence>
<dbReference type="InterPro" id="IPR029068">
    <property type="entry name" value="Glyas_Bleomycin-R_OHBP_Dase"/>
</dbReference>
<proteinExistence type="predicted"/>
<sequence>AFYQALFDIKLEHMPSPTPEVEMNMWFFPMDKENGMNYYGAGGSLVKMAGFAPGGGGTLVYFGCEDCAVQAERAVANGGSIQQPKMSIGAHGFCAMVQDSEGNLIGLHSMA</sequence>
<dbReference type="EMBL" id="JAPJDZ010000111">
    <property type="protein sequence ID" value="MDP5138201.1"/>
    <property type="molecule type" value="Genomic_DNA"/>
</dbReference>
<reference evidence="1 2" key="1">
    <citation type="submission" date="2022-11" db="EMBL/GenBank/DDBJ databases">
        <title>Viruses from the air-sea interface of a natural surface slick.</title>
        <authorList>
            <person name="Rahlff J."/>
            <person name="Holmfeldt K."/>
        </authorList>
    </citation>
    <scope>NUCLEOTIDE SEQUENCE [LARGE SCALE GENOMIC DNA]</scope>
    <source>
        <strain evidence="1 2">SMS4</strain>
    </source>
</reference>
<evidence type="ECO:0000313" key="1">
    <source>
        <dbReference type="EMBL" id="MDP5138201.1"/>
    </source>
</evidence>
<comment type="caution">
    <text evidence="1">The sequence shown here is derived from an EMBL/GenBank/DDBJ whole genome shotgun (WGS) entry which is preliminary data.</text>
</comment>
<dbReference type="RefSeq" id="WP_305977359.1">
    <property type="nucleotide sequence ID" value="NZ_JAPJDZ010000111.1"/>
</dbReference>
<organism evidence="1 2">
    <name type="scientific">Rheinheimera baltica</name>
    <dbReference type="NCBI Taxonomy" id="67576"/>
    <lineage>
        <taxon>Bacteria</taxon>
        <taxon>Pseudomonadati</taxon>
        <taxon>Pseudomonadota</taxon>
        <taxon>Gammaproteobacteria</taxon>
        <taxon>Chromatiales</taxon>
        <taxon>Chromatiaceae</taxon>
        <taxon>Rheinheimera</taxon>
    </lineage>
</organism>
<dbReference type="CDD" id="cd07247">
    <property type="entry name" value="SgaA_N_like"/>
    <property type="match status" value="1"/>
</dbReference>
<dbReference type="Gene3D" id="3.10.180.10">
    <property type="entry name" value="2,3-Dihydroxybiphenyl 1,2-Dioxygenase, domain 1"/>
    <property type="match status" value="1"/>
</dbReference>
<keyword evidence="2" id="KW-1185">Reference proteome</keyword>
<dbReference type="Proteomes" id="UP001231109">
    <property type="component" value="Unassembled WGS sequence"/>
</dbReference>
<accession>A0ABT9I492</accession>
<protein>
    <submittedName>
        <fullName evidence="1">VOC family protein</fullName>
    </submittedName>
</protein>
<feature type="non-terminal residue" evidence="1">
    <location>
        <position position="1"/>
    </location>
</feature>
<name>A0ABT9I492_9GAMM</name>
<gene>
    <name evidence="1" type="ORF">ORJ04_19825</name>
</gene>
<dbReference type="SUPFAM" id="SSF54593">
    <property type="entry name" value="Glyoxalase/Bleomycin resistance protein/Dihydroxybiphenyl dioxygenase"/>
    <property type="match status" value="1"/>
</dbReference>